<evidence type="ECO:0000313" key="13">
    <source>
        <dbReference type="EnsemblMetazoa" id="XP_022668670"/>
    </source>
</evidence>
<dbReference type="Gene3D" id="1.20.120.1080">
    <property type="match status" value="1"/>
</dbReference>
<dbReference type="Gene3D" id="3.40.50.300">
    <property type="entry name" value="P-loop containing nucleotide triphosphate hydrolases"/>
    <property type="match status" value="2"/>
</dbReference>
<evidence type="ECO:0000256" key="4">
    <source>
        <dbReference type="ARBA" id="ARBA00022801"/>
    </source>
</evidence>
<feature type="compositionally biased region" description="Basic residues" evidence="10">
    <location>
        <begin position="123"/>
        <end position="136"/>
    </location>
</feature>
<keyword evidence="7" id="KW-0508">mRNA splicing</keyword>
<dbReference type="AlphaFoldDB" id="A0A7M7KLC5"/>
<dbReference type="RefSeq" id="XP_022668667.1">
    <property type="nucleotide sequence ID" value="XM_022812932.1"/>
</dbReference>
<evidence type="ECO:0000259" key="12">
    <source>
        <dbReference type="PROSITE" id="PS51194"/>
    </source>
</evidence>
<dbReference type="EnsemblMetazoa" id="XM_022812935">
    <property type="protein sequence ID" value="XP_022668670"/>
    <property type="gene ID" value="LOC111253488"/>
</dbReference>
<dbReference type="EnsemblMetazoa" id="XM_022812932">
    <property type="protein sequence ID" value="XP_022668667"/>
    <property type="gene ID" value="LOC111253488"/>
</dbReference>
<keyword evidence="6" id="KW-0067">ATP-binding</keyword>
<dbReference type="FunCoup" id="A0A7M7KLC5">
    <property type="interactions" value="1154"/>
</dbReference>
<dbReference type="GO" id="GO:0006397">
    <property type="term" value="P:mRNA processing"/>
    <property type="evidence" value="ECO:0007669"/>
    <property type="project" value="UniProtKB-KW"/>
</dbReference>
<dbReference type="FunFam" id="1.20.120.1080:FF:000001">
    <property type="entry name" value="Pre-mRNA-splicing factor ATP-dependent RNA helicase"/>
    <property type="match status" value="1"/>
</dbReference>
<dbReference type="SMART" id="SM00490">
    <property type="entry name" value="HELICc"/>
    <property type="match status" value="1"/>
</dbReference>
<feature type="domain" description="Helicase ATP-binding" evidence="11">
    <location>
        <begin position="386"/>
        <end position="550"/>
    </location>
</feature>
<dbReference type="EnsemblMetazoa" id="XM_022812934">
    <property type="protein sequence ID" value="XP_022668669"/>
    <property type="gene ID" value="LOC111253488"/>
</dbReference>
<keyword evidence="9" id="KW-0175">Coiled coil</keyword>
<dbReference type="InterPro" id="IPR007502">
    <property type="entry name" value="Helicase-assoc_dom"/>
</dbReference>
<dbReference type="PANTHER" id="PTHR18934:SF83">
    <property type="entry name" value="PRE-MRNA-SPLICING FACTOR ATP-DEPENDENT RNA HELICASE DHX16"/>
    <property type="match status" value="1"/>
</dbReference>
<dbReference type="InterPro" id="IPR001650">
    <property type="entry name" value="Helicase_C-like"/>
</dbReference>
<evidence type="ECO:0000256" key="6">
    <source>
        <dbReference type="ARBA" id="ARBA00022840"/>
    </source>
</evidence>
<keyword evidence="4" id="KW-0378">Hydrolase</keyword>
<feature type="domain" description="Helicase C-terminal" evidence="12">
    <location>
        <begin position="575"/>
        <end position="748"/>
    </location>
</feature>
<dbReference type="SMART" id="SM00487">
    <property type="entry name" value="DEXDc"/>
    <property type="match status" value="1"/>
</dbReference>
<proteinExistence type="predicted"/>
<dbReference type="PANTHER" id="PTHR18934">
    <property type="entry name" value="ATP-DEPENDENT RNA HELICASE"/>
    <property type="match status" value="1"/>
</dbReference>
<dbReference type="GO" id="GO:0005524">
    <property type="term" value="F:ATP binding"/>
    <property type="evidence" value="ECO:0007669"/>
    <property type="project" value="UniProtKB-KW"/>
</dbReference>
<dbReference type="FunFam" id="3.40.50.300:FF:000007">
    <property type="entry name" value="Pre-mRNA-splicing factor ATP-dependent RNA helicase"/>
    <property type="match status" value="1"/>
</dbReference>
<sequence>MASDQEWVNEQLFEVLGMSDRLIGQFILSLAKKSTDSEMLLDKIRSTGAVEVDSMRMRKFASDLMARLPSKSTAPSAARLHEAAMKEVYQRNRQYKLVESSDEDENEAIKVVPRVSNKDRQKSNKKKAKKDKRKQKTSSSEEQDYDDKERLRDIEDRDAFARRLQEKDKAKTRNMASSSEQRAYEKAAKRLKLEQEDRSSIIPKLRQESRRAYLMKRKEDKLIELEQDIQDDEYLFGDQELTNREKRELEKKKQLLEIAKAHEKAKDLERVSRYVMPDEHKMDTYVEVDAKEKAPNSEQMKWEEEKLAQATLRYGAKTKQKRKDEKKYELVIEDAIEFTKAFTETGESKENKDDEKPQMSEREKKRLTIEETRKSLPIYPFRDELLRAIEDHQVLIVEGETGSGKTTQIPQYLYEAGYTRNKLKIGCTQPRRVAAMSVAARVAEEMGVKLGNEVGYSIRFEDCTSERTVVKYMTDGMLLREFLGEPDLEGYACLIIDEAHERTLHTDILFGLVKDIARFRSDLKLIISSATLDAAKFSEFFDDAPIFKIPGRRFPVDIYYTKAPEADYIDAAVVTVLQIHITQPLGDILVFLTGQEEIEACQELLTERTRKLGSKIKELVILPIYANLPSDMQAKIFEPTPPGGRKVILATNIAETSLTIDGIIYVIDPGFCKENSYNARTGMDSLIVTPISQASAKQRSGRAGRVAAGKCFRLYTAWAYEHELEENTVPEIQRVNLGNVVLMLKSLGIHDLLNFDFLDPPPHQSLIIALEQLYALGALNHLGELTKLGRRMAEFPVDPMMAKMILASEKYRCSDEILSVSAMLSVNSAIFYRPKDKALHADNARKNFHDPAGDHLTLLAVYNQWVQSGFSKQWCYENYIQYRSMRRAQDVRGQLEGLIERVEIPLLSCEGDSVAVRKAITAGYFYHAVTLSKNGHYKMVKHNQTVMMHPNSALFEDLPKWLIYHEVVFTTKEYMRQVIQIDNKWIFEVAPHYYKEQDLEERKMPKKN</sequence>
<dbReference type="Pfam" id="PF00270">
    <property type="entry name" value="DEAD"/>
    <property type="match status" value="1"/>
</dbReference>
<dbReference type="InParanoid" id="A0A7M7KLC5"/>
<dbReference type="KEGG" id="vde:111253488"/>
<evidence type="ECO:0000256" key="3">
    <source>
        <dbReference type="ARBA" id="ARBA00022741"/>
    </source>
</evidence>
<dbReference type="PROSITE" id="PS51192">
    <property type="entry name" value="HELICASE_ATP_BIND_1"/>
    <property type="match status" value="1"/>
</dbReference>
<dbReference type="Pfam" id="PF07717">
    <property type="entry name" value="OB_NTP_bind"/>
    <property type="match status" value="1"/>
</dbReference>
<dbReference type="GO" id="GO:0071013">
    <property type="term" value="C:catalytic step 2 spliceosome"/>
    <property type="evidence" value="ECO:0007669"/>
    <property type="project" value="TreeGrafter"/>
</dbReference>
<protein>
    <recommendedName>
        <fullName evidence="1">RNA helicase</fullName>
        <ecNumber evidence="1">3.6.4.13</ecNumber>
    </recommendedName>
</protein>
<feature type="region of interest" description="Disordered" evidence="10">
    <location>
        <begin position="98"/>
        <end position="150"/>
    </location>
</feature>
<dbReference type="InterPro" id="IPR027417">
    <property type="entry name" value="P-loop_NTPase"/>
</dbReference>
<evidence type="ECO:0000256" key="5">
    <source>
        <dbReference type="ARBA" id="ARBA00022806"/>
    </source>
</evidence>
<feature type="region of interest" description="Disordered" evidence="10">
    <location>
        <begin position="344"/>
        <end position="364"/>
    </location>
</feature>
<dbReference type="SMART" id="SM00847">
    <property type="entry name" value="HA2"/>
    <property type="match status" value="1"/>
</dbReference>
<feature type="coiled-coil region" evidence="9">
    <location>
        <begin position="215"/>
        <end position="271"/>
    </location>
</feature>
<dbReference type="RefSeq" id="XP_022668670.1">
    <property type="nucleotide sequence ID" value="XM_022812935.1"/>
</dbReference>
<evidence type="ECO:0000256" key="9">
    <source>
        <dbReference type="SAM" id="Coils"/>
    </source>
</evidence>
<evidence type="ECO:0000256" key="10">
    <source>
        <dbReference type="SAM" id="MobiDB-lite"/>
    </source>
</evidence>
<evidence type="ECO:0000256" key="7">
    <source>
        <dbReference type="ARBA" id="ARBA00023187"/>
    </source>
</evidence>
<dbReference type="GO" id="GO:0003006">
    <property type="term" value="P:developmental process involved in reproduction"/>
    <property type="evidence" value="ECO:0007669"/>
    <property type="project" value="UniProtKB-ARBA"/>
</dbReference>
<dbReference type="Pfam" id="PF04408">
    <property type="entry name" value="WHD_HA2"/>
    <property type="match status" value="1"/>
</dbReference>
<feature type="compositionally biased region" description="Basic and acidic residues" evidence="10">
    <location>
        <begin position="182"/>
        <end position="193"/>
    </location>
</feature>
<dbReference type="InterPro" id="IPR011545">
    <property type="entry name" value="DEAD/DEAH_box_helicase_dom"/>
</dbReference>
<dbReference type="SUPFAM" id="SSF52540">
    <property type="entry name" value="P-loop containing nucleoside triphosphate hydrolases"/>
    <property type="match status" value="1"/>
</dbReference>
<dbReference type="OrthoDB" id="10253254at2759"/>
<dbReference type="RefSeq" id="XP_022668669.1">
    <property type="nucleotide sequence ID" value="XM_022812934.1"/>
</dbReference>
<reference evidence="13" key="1">
    <citation type="submission" date="2021-01" db="UniProtKB">
        <authorList>
            <consortium name="EnsemblMetazoa"/>
        </authorList>
    </citation>
    <scope>IDENTIFICATION</scope>
</reference>
<dbReference type="GO" id="GO:0003723">
    <property type="term" value="F:RNA binding"/>
    <property type="evidence" value="ECO:0007669"/>
    <property type="project" value="TreeGrafter"/>
</dbReference>
<name>A0A7M7KLC5_VARDE</name>
<dbReference type="InterPro" id="IPR011709">
    <property type="entry name" value="DEAD-box_helicase_OB_fold"/>
</dbReference>
<dbReference type="Proteomes" id="UP000594260">
    <property type="component" value="Unplaced"/>
</dbReference>
<dbReference type="InterPro" id="IPR048333">
    <property type="entry name" value="HA2_WH"/>
</dbReference>
<dbReference type="InterPro" id="IPR002464">
    <property type="entry name" value="DNA/RNA_helicase_DEAH_CS"/>
</dbReference>
<evidence type="ECO:0000259" key="11">
    <source>
        <dbReference type="PROSITE" id="PS51192"/>
    </source>
</evidence>
<dbReference type="EC" id="3.6.4.13" evidence="1"/>
<dbReference type="FunFam" id="3.40.50.300:FF:000594">
    <property type="entry name" value="Pre-mRNA-splicing factor ATP-dependent RNA helicase"/>
    <property type="match status" value="1"/>
</dbReference>
<feature type="region of interest" description="Disordered" evidence="10">
    <location>
        <begin position="164"/>
        <end position="193"/>
    </location>
</feature>
<dbReference type="Pfam" id="PF21010">
    <property type="entry name" value="HA2_C"/>
    <property type="match status" value="1"/>
</dbReference>
<keyword evidence="5" id="KW-0347">Helicase</keyword>
<evidence type="ECO:0000313" key="14">
    <source>
        <dbReference type="Proteomes" id="UP000594260"/>
    </source>
</evidence>
<comment type="catalytic activity">
    <reaction evidence="8">
        <text>ATP + H2O = ADP + phosphate + H(+)</text>
        <dbReference type="Rhea" id="RHEA:13065"/>
        <dbReference type="ChEBI" id="CHEBI:15377"/>
        <dbReference type="ChEBI" id="CHEBI:15378"/>
        <dbReference type="ChEBI" id="CHEBI:30616"/>
        <dbReference type="ChEBI" id="CHEBI:43474"/>
        <dbReference type="ChEBI" id="CHEBI:456216"/>
        <dbReference type="EC" id="3.6.4.13"/>
    </reaction>
</comment>
<dbReference type="InterPro" id="IPR014001">
    <property type="entry name" value="Helicase_ATP-bd"/>
</dbReference>
<evidence type="ECO:0000256" key="2">
    <source>
        <dbReference type="ARBA" id="ARBA00022664"/>
    </source>
</evidence>
<evidence type="ECO:0000256" key="8">
    <source>
        <dbReference type="ARBA" id="ARBA00047984"/>
    </source>
</evidence>
<dbReference type="GO" id="GO:0016787">
    <property type="term" value="F:hydrolase activity"/>
    <property type="evidence" value="ECO:0007669"/>
    <property type="project" value="UniProtKB-KW"/>
</dbReference>
<accession>A0A7M7KLC5</accession>
<dbReference type="OMA" id="PLDPMMS"/>
<keyword evidence="2" id="KW-0507">mRNA processing</keyword>
<organism evidence="13 14">
    <name type="scientific">Varroa destructor</name>
    <name type="common">Honeybee mite</name>
    <dbReference type="NCBI Taxonomy" id="109461"/>
    <lineage>
        <taxon>Eukaryota</taxon>
        <taxon>Metazoa</taxon>
        <taxon>Ecdysozoa</taxon>
        <taxon>Arthropoda</taxon>
        <taxon>Chelicerata</taxon>
        <taxon>Arachnida</taxon>
        <taxon>Acari</taxon>
        <taxon>Parasitiformes</taxon>
        <taxon>Mesostigmata</taxon>
        <taxon>Gamasina</taxon>
        <taxon>Dermanyssoidea</taxon>
        <taxon>Varroidae</taxon>
        <taxon>Varroa</taxon>
    </lineage>
</organism>
<evidence type="ECO:0000256" key="1">
    <source>
        <dbReference type="ARBA" id="ARBA00012552"/>
    </source>
</evidence>
<keyword evidence="14" id="KW-1185">Reference proteome</keyword>
<dbReference type="CDD" id="cd18791">
    <property type="entry name" value="SF2_C_RHA"/>
    <property type="match status" value="1"/>
</dbReference>
<dbReference type="GO" id="GO:0003724">
    <property type="term" value="F:RNA helicase activity"/>
    <property type="evidence" value="ECO:0007669"/>
    <property type="project" value="UniProtKB-EC"/>
</dbReference>
<feature type="compositionally biased region" description="Basic and acidic residues" evidence="10">
    <location>
        <begin position="346"/>
        <end position="364"/>
    </location>
</feature>
<dbReference type="PROSITE" id="PS51194">
    <property type="entry name" value="HELICASE_CTER"/>
    <property type="match status" value="1"/>
</dbReference>
<dbReference type="GeneID" id="111253488"/>
<keyword evidence="3" id="KW-0547">Nucleotide-binding</keyword>
<dbReference type="PROSITE" id="PS00690">
    <property type="entry name" value="DEAH_ATP_HELICASE"/>
    <property type="match status" value="1"/>
</dbReference>
<dbReference type="GO" id="GO:0008380">
    <property type="term" value="P:RNA splicing"/>
    <property type="evidence" value="ECO:0007669"/>
    <property type="project" value="UniProtKB-KW"/>
</dbReference>
<dbReference type="Pfam" id="PF00271">
    <property type="entry name" value="Helicase_C"/>
    <property type="match status" value="1"/>
</dbReference>